<proteinExistence type="predicted"/>
<feature type="transmembrane region" description="Helical" evidence="6">
    <location>
        <begin position="292"/>
        <end position="309"/>
    </location>
</feature>
<feature type="transmembrane region" description="Helical" evidence="6">
    <location>
        <begin position="20"/>
        <end position="48"/>
    </location>
</feature>
<dbReference type="Pfam" id="PF07690">
    <property type="entry name" value="MFS_1"/>
    <property type="match status" value="1"/>
</dbReference>
<dbReference type="CDD" id="cd06174">
    <property type="entry name" value="MFS"/>
    <property type="match status" value="1"/>
</dbReference>
<evidence type="ECO:0000256" key="5">
    <source>
        <dbReference type="ARBA" id="ARBA00023136"/>
    </source>
</evidence>
<organism evidence="7 8">
    <name type="scientific">Biformimicrobium ophioploci</name>
    <dbReference type="NCBI Taxonomy" id="3036711"/>
    <lineage>
        <taxon>Bacteria</taxon>
        <taxon>Pseudomonadati</taxon>
        <taxon>Pseudomonadota</taxon>
        <taxon>Gammaproteobacteria</taxon>
        <taxon>Cellvibrionales</taxon>
        <taxon>Microbulbiferaceae</taxon>
        <taxon>Biformimicrobium</taxon>
    </lineage>
</organism>
<keyword evidence="3 6" id="KW-0812">Transmembrane</keyword>
<sequence>MGQKNNNGDTKMRIHNKYAVEAIVFFSYVLFAMAWVGATANMGAIMAAMGIETLAAASMLSGSVTVAKIVGTFIAAIVAVRLGIKAAFLVSALMIGVGLLTPFAPNYELLLISRFVVGLGGALMVVYFNPIVLRWFEPGERPVINGINAVAFNAGTAVVLWLIEDLTALFGGWENTLSAFSIASIVLAGLWMLVDFDTPTAAEQPAAGTEAGAKRKAANEETQGYGYGEGLRDSFNWRYALSYSGVLCFYICLFTFYPKAGITQGSLVMWAGIAGTLAGMYFSRRVPARIPVIRWSGLIMSVCVAGLSFSDSELYRSAFGLVLGFVIFFPVTALVTLPQELPRMTPERITVVFSLFYSISYLISTFILWLFGWLVDSNGGDFSSAFSMITLVSTTLFIGSFFLPETAPKKQAEASAPIAESA</sequence>
<reference evidence="7 8" key="1">
    <citation type="submission" date="2023-04" db="EMBL/GenBank/DDBJ databases">
        <title>Marinobulbifer ophiurae gen. nov., sp. Nov., isolate from tissue of brittle star Ophioplocus japonicus.</title>
        <authorList>
            <person name="Kawano K."/>
            <person name="Sawayama S."/>
            <person name="Nakagawa S."/>
        </authorList>
    </citation>
    <scope>NUCLEOTIDE SEQUENCE [LARGE SCALE GENOMIC DNA]</scope>
    <source>
        <strain evidence="7 8">NKW57</strain>
    </source>
</reference>
<accession>A0ABQ6LZN4</accession>
<evidence type="ECO:0008006" key="9">
    <source>
        <dbReference type="Google" id="ProtNLM"/>
    </source>
</evidence>
<feature type="transmembrane region" description="Helical" evidence="6">
    <location>
        <begin position="111"/>
        <end position="131"/>
    </location>
</feature>
<evidence type="ECO:0000313" key="7">
    <source>
        <dbReference type="EMBL" id="GMG87554.1"/>
    </source>
</evidence>
<protein>
    <recommendedName>
        <fullName evidence="9">MFS transporter</fullName>
    </recommendedName>
</protein>
<evidence type="ECO:0000256" key="4">
    <source>
        <dbReference type="ARBA" id="ARBA00022989"/>
    </source>
</evidence>
<dbReference type="PANTHER" id="PTHR43124:SF3">
    <property type="entry name" value="CHLORAMPHENICOL EFFLUX PUMP RV0191"/>
    <property type="match status" value="1"/>
</dbReference>
<feature type="transmembrane region" description="Helical" evidence="6">
    <location>
        <begin position="175"/>
        <end position="194"/>
    </location>
</feature>
<feature type="transmembrane region" description="Helical" evidence="6">
    <location>
        <begin position="263"/>
        <end position="283"/>
    </location>
</feature>
<dbReference type="EMBL" id="BSYJ01000003">
    <property type="protein sequence ID" value="GMG87554.1"/>
    <property type="molecule type" value="Genomic_DNA"/>
</dbReference>
<feature type="transmembrane region" description="Helical" evidence="6">
    <location>
        <begin position="239"/>
        <end position="257"/>
    </location>
</feature>
<evidence type="ECO:0000256" key="3">
    <source>
        <dbReference type="ARBA" id="ARBA00022692"/>
    </source>
</evidence>
<comment type="subcellular location">
    <subcellularLocation>
        <location evidence="1">Cell membrane</location>
        <topology evidence="1">Multi-pass membrane protein</topology>
    </subcellularLocation>
</comment>
<evidence type="ECO:0000256" key="6">
    <source>
        <dbReference type="SAM" id="Phobius"/>
    </source>
</evidence>
<feature type="transmembrane region" description="Helical" evidence="6">
    <location>
        <begin position="349"/>
        <end position="372"/>
    </location>
</feature>
<dbReference type="InterPro" id="IPR050189">
    <property type="entry name" value="MFS_Efflux_Transporters"/>
</dbReference>
<comment type="caution">
    <text evidence="7">The sequence shown here is derived from an EMBL/GenBank/DDBJ whole genome shotgun (WGS) entry which is preliminary data.</text>
</comment>
<dbReference type="Proteomes" id="UP001224392">
    <property type="component" value="Unassembled WGS sequence"/>
</dbReference>
<name>A0ABQ6LZN4_9GAMM</name>
<feature type="transmembrane region" description="Helical" evidence="6">
    <location>
        <begin position="315"/>
        <end position="337"/>
    </location>
</feature>
<keyword evidence="2" id="KW-1003">Cell membrane</keyword>
<feature type="transmembrane region" description="Helical" evidence="6">
    <location>
        <begin position="384"/>
        <end position="403"/>
    </location>
</feature>
<dbReference type="Gene3D" id="1.20.1250.20">
    <property type="entry name" value="MFS general substrate transporter like domains"/>
    <property type="match status" value="2"/>
</dbReference>
<dbReference type="InterPro" id="IPR036259">
    <property type="entry name" value="MFS_trans_sf"/>
</dbReference>
<keyword evidence="5 6" id="KW-0472">Membrane</keyword>
<evidence type="ECO:0000256" key="2">
    <source>
        <dbReference type="ARBA" id="ARBA00022475"/>
    </source>
</evidence>
<keyword evidence="4 6" id="KW-1133">Transmembrane helix</keyword>
<feature type="transmembrane region" description="Helical" evidence="6">
    <location>
        <begin position="86"/>
        <end position="105"/>
    </location>
</feature>
<dbReference type="PANTHER" id="PTHR43124">
    <property type="entry name" value="PURINE EFFLUX PUMP PBUE"/>
    <property type="match status" value="1"/>
</dbReference>
<gene>
    <name evidence="7" type="ORF">MNKW57_18750</name>
</gene>
<evidence type="ECO:0000313" key="8">
    <source>
        <dbReference type="Proteomes" id="UP001224392"/>
    </source>
</evidence>
<evidence type="ECO:0000256" key="1">
    <source>
        <dbReference type="ARBA" id="ARBA00004651"/>
    </source>
</evidence>
<dbReference type="SUPFAM" id="SSF103473">
    <property type="entry name" value="MFS general substrate transporter"/>
    <property type="match status" value="1"/>
</dbReference>
<dbReference type="InterPro" id="IPR011701">
    <property type="entry name" value="MFS"/>
</dbReference>
<feature type="transmembrane region" description="Helical" evidence="6">
    <location>
        <begin position="54"/>
        <end position="79"/>
    </location>
</feature>
<feature type="transmembrane region" description="Helical" evidence="6">
    <location>
        <begin position="143"/>
        <end position="163"/>
    </location>
</feature>
<keyword evidence="8" id="KW-1185">Reference proteome</keyword>